<dbReference type="EMBL" id="AP023396">
    <property type="protein sequence ID" value="BCK57565.1"/>
    <property type="molecule type" value="Genomic_DNA"/>
</dbReference>
<dbReference type="RefSeq" id="WP_187684455.1">
    <property type="nucleotide sequence ID" value="NZ_AP023396.1"/>
</dbReference>
<dbReference type="GeneID" id="80349775"/>
<evidence type="ECO:0000256" key="1">
    <source>
        <dbReference type="SAM" id="MobiDB-lite"/>
    </source>
</evidence>
<dbReference type="Proteomes" id="UP000516173">
    <property type="component" value="Chromosome"/>
</dbReference>
<dbReference type="AlphaFoldDB" id="A0A7G1KQK5"/>
<sequence length="172" mass="18871">MADGDTQPASPIAGLVKDAESGNLTVSFSDKVVVNADEFVYIERDCQAFKDEIQQLQRIAQTISRREHWGLGETTDGLKSAATVVGWFRGKAQIVDPAKDSANNVWDILQQHYDIVDEIQTLHRTIAQNYMSTDQEFAARYNELMANTPPSPIGTKQIQPGVTPPPAIGAAE</sequence>
<proteinExistence type="predicted"/>
<reference evidence="2 3" key="1">
    <citation type="submission" date="2020-08" db="EMBL/GenBank/DDBJ databases">
        <title>Genome Sequencing of Nocardia wallacei strain FMUON74 and assembly.</title>
        <authorList>
            <person name="Toyokawa M."/>
            <person name="Uesaka K."/>
        </authorList>
    </citation>
    <scope>NUCLEOTIDE SEQUENCE [LARGE SCALE GENOMIC DNA]</scope>
    <source>
        <strain evidence="2 3">FMUON74</strain>
    </source>
</reference>
<name>A0A7G1KQK5_9NOCA</name>
<dbReference type="KEGG" id="nwl:NWFMUON74_53370"/>
<evidence type="ECO:0000313" key="3">
    <source>
        <dbReference type="Proteomes" id="UP000516173"/>
    </source>
</evidence>
<accession>A0A7G1KQK5</accession>
<feature type="compositionally biased region" description="Pro residues" evidence="1">
    <location>
        <begin position="162"/>
        <end position="172"/>
    </location>
</feature>
<gene>
    <name evidence="2" type="ORF">NWFMUON74_53370</name>
</gene>
<evidence type="ECO:0000313" key="2">
    <source>
        <dbReference type="EMBL" id="BCK57565.1"/>
    </source>
</evidence>
<organism evidence="2 3">
    <name type="scientific">Nocardia wallacei</name>
    <dbReference type="NCBI Taxonomy" id="480035"/>
    <lineage>
        <taxon>Bacteria</taxon>
        <taxon>Bacillati</taxon>
        <taxon>Actinomycetota</taxon>
        <taxon>Actinomycetes</taxon>
        <taxon>Mycobacteriales</taxon>
        <taxon>Nocardiaceae</taxon>
        <taxon>Nocardia</taxon>
    </lineage>
</organism>
<protein>
    <submittedName>
        <fullName evidence="2">Uncharacterized protein</fullName>
    </submittedName>
</protein>
<feature type="region of interest" description="Disordered" evidence="1">
    <location>
        <begin position="149"/>
        <end position="172"/>
    </location>
</feature>
<keyword evidence="3" id="KW-1185">Reference proteome</keyword>